<dbReference type="HOGENOM" id="CLU_042134_1_0_2"/>
<feature type="transmembrane region" description="Helical" evidence="5">
    <location>
        <begin position="392"/>
        <end position="413"/>
    </location>
</feature>
<dbReference type="Gene3D" id="2.30.42.10">
    <property type="match status" value="1"/>
</dbReference>
<evidence type="ECO:0000256" key="3">
    <source>
        <dbReference type="ARBA" id="ARBA00022989"/>
    </source>
</evidence>
<dbReference type="InterPro" id="IPR001193">
    <property type="entry name" value="MBTPS2"/>
</dbReference>
<accession>A0A060HH13</accession>
<dbReference type="EMBL" id="CP007536">
    <property type="protein sequence ID" value="AIC14853.1"/>
    <property type="molecule type" value="Genomic_DNA"/>
</dbReference>
<protein>
    <submittedName>
        <fullName evidence="7">Putative peptidase M50</fullName>
    </submittedName>
</protein>
<keyword evidence="8" id="KW-1185">Reference proteome</keyword>
<dbReference type="PANTHER" id="PTHR13325:SF3">
    <property type="entry name" value="MEMBRANE-BOUND TRANSCRIPTION FACTOR SITE-2 PROTEASE"/>
    <property type="match status" value="1"/>
</dbReference>
<gene>
    <name evidence="7" type="ORF">NVIE_006490</name>
</gene>
<dbReference type="PANTHER" id="PTHR13325">
    <property type="entry name" value="PROTEASE M50 MEMBRANE-BOUND TRANSCRIPTION FACTOR SITE 2 PROTEASE"/>
    <property type="match status" value="1"/>
</dbReference>
<dbReference type="OrthoDB" id="15212at2157"/>
<dbReference type="PRINTS" id="PR01000">
    <property type="entry name" value="SREBPS2PTASE"/>
</dbReference>
<proteinExistence type="predicted"/>
<dbReference type="GO" id="GO:0016020">
    <property type="term" value="C:membrane"/>
    <property type="evidence" value="ECO:0007669"/>
    <property type="project" value="InterPro"/>
</dbReference>
<dbReference type="CDD" id="cd05709">
    <property type="entry name" value="S2P-M50"/>
    <property type="match status" value="1"/>
</dbReference>
<dbReference type="GO" id="GO:0005737">
    <property type="term" value="C:cytoplasm"/>
    <property type="evidence" value="ECO:0007669"/>
    <property type="project" value="TreeGrafter"/>
</dbReference>
<evidence type="ECO:0000313" key="7">
    <source>
        <dbReference type="EMBL" id="AIC14853.1"/>
    </source>
</evidence>
<reference evidence="7 8" key="1">
    <citation type="journal article" date="2014" name="Int. J. Syst. Evol. Microbiol.">
        <title>Nitrososphaera viennensis gen. nov., sp. nov., an aerobic and mesophilic, ammonia-oxidizing archaeon from soil and a member of the archaeal phylum Thaumarchaeota.</title>
        <authorList>
            <person name="Stieglmeier M."/>
            <person name="Klingl A."/>
            <person name="Alves R.J."/>
            <person name="Rittmann S.K."/>
            <person name="Melcher M."/>
            <person name="Leisch N."/>
            <person name="Schleper C."/>
        </authorList>
    </citation>
    <scope>NUCLEOTIDE SEQUENCE [LARGE SCALE GENOMIC DNA]</scope>
    <source>
        <strain evidence="7">EN76</strain>
    </source>
</reference>
<sequence>MEQQRKVRAEVKLPLILIHTPFGLDFFDRVARAPGAKAWASINTYLMPVITVLAIFLIVGSLAVLFSNADARTSIRGVGPTANLLIPGLNPYLPIVEGWVALVVTIIIHEAGHGIIARVYNIRVDSTGLVLFLGIPIGAFVNIERDELAKATLKQKSAVLTAGPLNNMILAGVSLLALFLVMSTLTPLPPAPGEPQFGVAVISVNPGSLAQSIGLPQGAVIQEVAGQEVKKNEDLGPLLRANLGQTIDITWVEGSGGDGNTASFATVTKSVTLPDAVEPGKGTLGITVATIDTTGAVLERYKGAFSSNPLAILLPPTIQEGIVPYSQLMTPKYESSIGSVWSPLANMLFWLWFVNFNVGIFNALPIGPLDGGQLYNSLIEKKIKSQIMAKNATTMLTILMAVIVAAAILLPYVI</sequence>
<comment type="subcellular location">
    <subcellularLocation>
        <location evidence="1">Endomembrane system</location>
        <topology evidence="1">Multi-pass membrane protein</topology>
    </subcellularLocation>
</comment>
<evidence type="ECO:0000313" key="8">
    <source>
        <dbReference type="Proteomes" id="UP000027093"/>
    </source>
</evidence>
<evidence type="ECO:0000259" key="6">
    <source>
        <dbReference type="Pfam" id="PF02163"/>
    </source>
</evidence>
<dbReference type="AlphaFoldDB" id="A0A060HH13"/>
<name>A0A060HH13_9ARCH</name>
<dbReference type="SUPFAM" id="SSF50156">
    <property type="entry name" value="PDZ domain-like"/>
    <property type="match status" value="1"/>
</dbReference>
<dbReference type="GO" id="GO:0031293">
    <property type="term" value="P:membrane protein intracellular domain proteolysis"/>
    <property type="evidence" value="ECO:0007669"/>
    <property type="project" value="TreeGrafter"/>
</dbReference>
<evidence type="ECO:0000256" key="4">
    <source>
        <dbReference type="ARBA" id="ARBA00023136"/>
    </source>
</evidence>
<dbReference type="GO" id="GO:0004222">
    <property type="term" value="F:metalloendopeptidase activity"/>
    <property type="evidence" value="ECO:0007669"/>
    <property type="project" value="InterPro"/>
</dbReference>
<keyword evidence="4 5" id="KW-0472">Membrane</keyword>
<evidence type="ECO:0000256" key="2">
    <source>
        <dbReference type="ARBA" id="ARBA00022692"/>
    </source>
</evidence>
<keyword evidence="2 5" id="KW-0812">Transmembrane</keyword>
<dbReference type="InterPro" id="IPR008915">
    <property type="entry name" value="Peptidase_M50"/>
</dbReference>
<dbReference type="Proteomes" id="UP000027093">
    <property type="component" value="Chromosome"/>
</dbReference>
<keyword evidence="3 5" id="KW-1133">Transmembrane helix</keyword>
<feature type="transmembrane region" description="Helical" evidence="5">
    <location>
        <begin position="126"/>
        <end position="143"/>
    </location>
</feature>
<dbReference type="GeneID" id="74945912"/>
<organism evidence="7 8">
    <name type="scientific">Nitrososphaera viennensis EN76</name>
    <dbReference type="NCBI Taxonomy" id="926571"/>
    <lineage>
        <taxon>Archaea</taxon>
        <taxon>Nitrososphaerota</taxon>
        <taxon>Nitrososphaeria</taxon>
        <taxon>Nitrososphaerales</taxon>
        <taxon>Nitrososphaeraceae</taxon>
        <taxon>Nitrososphaera</taxon>
    </lineage>
</organism>
<dbReference type="Pfam" id="PF02163">
    <property type="entry name" value="Peptidase_M50"/>
    <property type="match status" value="1"/>
</dbReference>
<evidence type="ECO:0000256" key="1">
    <source>
        <dbReference type="ARBA" id="ARBA00004127"/>
    </source>
</evidence>
<evidence type="ECO:0000256" key="5">
    <source>
        <dbReference type="SAM" id="Phobius"/>
    </source>
</evidence>
<dbReference type="InterPro" id="IPR036034">
    <property type="entry name" value="PDZ_sf"/>
</dbReference>
<feature type="transmembrane region" description="Helical" evidence="5">
    <location>
        <begin position="164"/>
        <end position="185"/>
    </location>
</feature>
<dbReference type="STRING" id="926571.NVIE_006490"/>
<dbReference type="GO" id="GO:0012505">
    <property type="term" value="C:endomembrane system"/>
    <property type="evidence" value="ECO:0007669"/>
    <property type="project" value="UniProtKB-SubCell"/>
</dbReference>
<feature type="transmembrane region" description="Helical" evidence="5">
    <location>
        <begin position="99"/>
        <end position="120"/>
    </location>
</feature>
<feature type="transmembrane region" description="Helical" evidence="5">
    <location>
        <begin position="349"/>
        <end position="371"/>
    </location>
</feature>
<feature type="domain" description="Peptidase M50" evidence="6">
    <location>
        <begin position="100"/>
        <end position="402"/>
    </location>
</feature>
<dbReference type="KEGG" id="nvn:NVIE_006490"/>
<feature type="transmembrane region" description="Helical" evidence="5">
    <location>
        <begin position="45"/>
        <end position="66"/>
    </location>
</feature>
<dbReference type="RefSeq" id="WP_075053989.1">
    <property type="nucleotide sequence ID" value="NZ_CP007536.1"/>
</dbReference>